<name>A0A1F5UW29_FRAXR</name>
<sequence>MNDRQIWMIIPTYYPVIGGAQKQVEGIAQKLSRLGQTVRILTRQHFRGHRAGLPVNEMVSDAHIRRIYSRGAGKLGSLLYLLGGWWYLFRHGRKGIYHAHDLGAAAWLAVLARLVLGGRCLIKMRTGRDRYEKSYASGPGRWVLAALLRLADRVLVVNGELEQMVQELGVAAEKAVRLPNTVDTRAYYPVRPNEKEAVRERLLLPLGKTIVLYVGRLHPVKGLDILLRAWAQLPMNVRDRALLVLVGDGPERFALAELAEQLGITESVLLAGAQRAVRQYYWAADVFVLPSRTEGMSGALIEAMACGLPCIASNVGGAPDLIQDGRNGALLASEEPGQLAGKLFGMMGEPERWAEMGKLARKSALEYADMDIVVDRLRTIYGELK</sequence>
<gene>
    <name evidence="4" type="ORF">A2Z21_07755</name>
</gene>
<accession>A0A1F5UW29</accession>
<dbReference type="Gene3D" id="3.40.50.2000">
    <property type="entry name" value="Glycogen Phosphorylase B"/>
    <property type="match status" value="2"/>
</dbReference>
<evidence type="ECO:0000256" key="1">
    <source>
        <dbReference type="SAM" id="Phobius"/>
    </source>
</evidence>
<dbReference type="Proteomes" id="UP000179157">
    <property type="component" value="Unassembled WGS sequence"/>
</dbReference>
<dbReference type="InterPro" id="IPR001296">
    <property type="entry name" value="Glyco_trans_1"/>
</dbReference>
<feature type="transmembrane region" description="Helical" evidence="1">
    <location>
        <begin position="72"/>
        <end position="89"/>
    </location>
</feature>
<dbReference type="CDD" id="cd03801">
    <property type="entry name" value="GT4_PimA-like"/>
    <property type="match status" value="1"/>
</dbReference>
<comment type="caution">
    <text evidence="4">The sequence shown here is derived from an EMBL/GenBank/DDBJ whole genome shotgun (WGS) entry which is preliminary data.</text>
</comment>
<dbReference type="InterPro" id="IPR050194">
    <property type="entry name" value="Glycosyltransferase_grp1"/>
</dbReference>
<dbReference type="EMBL" id="MFGX01000057">
    <property type="protein sequence ID" value="OGF55348.1"/>
    <property type="molecule type" value="Genomic_DNA"/>
</dbReference>
<dbReference type="SUPFAM" id="SSF53756">
    <property type="entry name" value="UDP-Glycosyltransferase/glycogen phosphorylase"/>
    <property type="match status" value="1"/>
</dbReference>
<reference evidence="4 5" key="1">
    <citation type="journal article" date="2016" name="Nat. Commun.">
        <title>Thousands of microbial genomes shed light on interconnected biogeochemical processes in an aquifer system.</title>
        <authorList>
            <person name="Anantharaman K."/>
            <person name="Brown C.T."/>
            <person name="Hug L.A."/>
            <person name="Sharon I."/>
            <person name="Castelle C.J."/>
            <person name="Probst A.J."/>
            <person name="Thomas B.C."/>
            <person name="Singh A."/>
            <person name="Wilkins M.J."/>
            <person name="Karaoz U."/>
            <person name="Brodie E.L."/>
            <person name="Williams K.H."/>
            <person name="Hubbard S.S."/>
            <person name="Banfield J.F."/>
        </authorList>
    </citation>
    <scope>NUCLEOTIDE SEQUENCE [LARGE SCALE GENOMIC DNA]</scope>
    <source>
        <strain evidence="5">RBG_16_55_9</strain>
    </source>
</reference>
<keyword evidence="1" id="KW-0472">Membrane</keyword>
<evidence type="ECO:0008006" key="6">
    <source>
        <dbReference type="Google" id="ProtNLM"/>
    </source>
</evidence>
<evidence type="ECO:0000313" key="4">
    <source>
        <dbReference type="EMBL" id="OGF55348.1"/>
    </source>
</evidence>
<dbReference type="Pfam" id="PF13579">
    <property type="entry name" value="Glyco_trans_4_4"/>
    <property type="match status" value="1"/>
</dbReference>
<keyword evidence="1" id="KW-1133">Transmembrane helix</keyword>
<evidence type="ECO:0000259" key="2">
    <source>
        <dbReference type="Pfam" id="PF00534"/>
    </source>
</evidence>
<keyword evidence="1" id="KW-0812">Transmembrane</keyword>
<feature type="domain" description="Glycosyl transferase family 1" evidence="2">
    <location>
        <begin position="195"/>
        <end position="362"/>
    </location>
</feature>
<protein>
    <recommendedName>
        <fullName evidence="6">Glycosyl transferase family 1 domain-containing protein</fullName>
    </recommendedName>
</protein>
<feature type="transmembrane region" description="Helical" evidence="1">
    <location>
        <begin position="104"/>
        <end position="122"/>
    </location>
</feature>
<dbReference type="Pfam" id="PF00534">
    <property type="entry name" value="Glycos_transf_1"/>
    <property type="match status" value="1"/>
</dbReference>
<organism evidence="4 5">
    <name type="scientific">Fraserbacteria sp. (strain RBG_16_55_9)</name>
    <dbReference type="NCBI Taxonomy" id="1817864"/>
    <lineage>
        <taxon>Bacteria</taxon>
        <taxon>Candidatus Fraseribacteriota</taxon>
    </lineage>
</organism>
<proteinExistence type="predicted"/>
<evidence type="ECO:0000313" key="5">
    <source>
        <dbReference type="Proteomes" id="UP000179157"/>
    </source>
</evidence>
<dbReference type="PANTHER" id="PTHR45947">
    <property type="entry name" value="SULFOQUINOVOSYL TRANSFERASE SQD2"/>
    <property type="match status" value="1"/>
</dbReference>
<feature type="domain" description="Glycosyltransferase subfamily 4-like N-terminal" evidence="3">
    <location>
        <begin position="18"/>
        <end position="180"/>
    </location>
</feature>
<evidence type="ECO:0000259" key="3">
    <source>
        <dbReference type="Pfam" id="PF13579"/>
    </source>
</evidence>
<dbReference type="AlphaFoldDB" id="A0A1F5UW29"/>
<dbReference type="STRING" id="1817864.A2Z21_07755"/>
<dbReference type="GO" id="GO:0016757">
    <property type="term" value="F:glycosyltransferase activity"/>
    <property type="evidence" value="ECO:0007669"/>
    <property type="project" value="InterPro"/>
</dbReference>
<dbReference type="PANTHER" id="PTHR45947:SF3">
    <property type="entry name" value="SULFOQUINOVOSYL TRANSFERASE SQD2"/>
    <property type="match status" value="1"/>
</dbReference>
<dbReference type="InterPro" id="IPR028098">
    <property type="entry name" value="Glyco_trans_4-like_N"/>
</dbReference>